<dbReference type="PANTHER" id="PTHR21666">
    <property type="entry name" value="PEPTIDASE-RELATED"/>
    <property type="match status" value="1"/>
</dbReference>
<feature type="compositionally biased region" description="Gly residues" evidence="2">
    <location>
        <begin position="12"/>
        <end position="39"/>
    </location>
</feature>
<dbReference type="Gene3D" id="2.70.70.10">
    <property type="entry name" value="Glucose Permease (Domain IIA)"/>
    <property type="match status" value="1"/>
</dbReference>
<dbReference type="GO" id="GO:0004222">
    <property type="term" value="F:metalloendopeptidase activity"/>
    <property type="evidence" value="ECO:0007669"/>
    <property type="project" value="TreeGrafter"/>
</dbReference>
<dbReference type="HOGENOM" id="CLU_990226_0_0_9"/>
<sequence>MARSAGPCSGSGPAGAGAGASGTGGPGAGGAATGPGPGAGPHDPASGAAPGPARPLTQGGRGERPRSTPGGASGTSRVPAPAGQGERDRVGRIPLSPAAGQALRRWEATVRPRYPDLDPRLLRPGFCFPLPRGRYRFDRDTFGDPRHWTPSGPRPRRHQGNDLLAARGTPVRSVGPGRVLARGWSPYGGWFIVVELAGTGYAAYYSHLNRYSPEVRVGQRVRAGQVLGYVGNTGYGPPGTRGKFWPHLHFELRRQGGHPGPVNPYPYLRYWEALEAAEGDG</sequence>
<name>K6Q012_9FIRM</name>
<organism evidence="4 5">
    <name type="scientific">Thermaerobacter subterraneus DSM 13965</name>
    <dbReference type="NCBI Taxonomy" id="867903"/>
    <lineage>
        <taxon>Bacteria</taxon>
        <taxon>Bacillati</taxon>
        <taxon>Bacillota</taxon>
        <taxon>Clostridia</taxon>
        <taxon>Eubacteriales</taxon>
        <taxon>Clostridiales Family XVII. Incertae Sedis</taxon>
        <taxon>Thermaerobacter</taxon>
    </lineage>
</organism>
<dbReference type="EMBL" id="AENY02000003">
    <property type="protein sequence ID" value="EKP94408.1"/>
    <property type="molecule type" value="Genomic_DNA"/>
</dbReference>
<gene>
    <name evidence="4" type="ORF">ThesuDRAFT_02143</name>
</gene>
<dbReference type="InterPro" id="IPR011055">
    <property type="entry name" value="Dup_hybrid_motif"/>
</dbReference>
<feature type="region of interest" description="Disordered" evidence="2">
    <location>
        <begin position="141"/>
        <end position="161"/>
    </location>
</feature>
<feature type="compositionally biased region" description="Low complexity" evidence="2">
    <location>
        <begin position="1"/>
        <end position="11"/>
    </location>
</feature>
<dbReference type="eggNOG" id="COG0739">
    <property type="taxonomic scope" value="Bacteria"/>
</dbReference>
<dbReference type="Pfam" id="PF01551">
    <property type="entry name" value="Peptidase_M23"/>
    <property type="match status" value="1"/>
</dbReference>
<reference evidence="4" key="1">
    <citation type="submission" date="2010-10" db="EMBL/GenBank/DDBJ databases">
        <authorList>
            <consortium name="US DOE Joint Genome Institute (JGI-PGF)"/>
            <person name="Lucas S."/>
            <person name="Copeland A."/>
            <person name="Lapidus A."/>
            <person name="Bruce D."/>
            <person name="Goodwin L."/>
            <person name="Pitluck S."/>
            <person name="Kyrpides N."/>
            <person name="Mavromatis K."/>
            <person name="Detter J.C."/>
            <person name="Han C."/>
            <person name="Land M."/>
            <person name="Hauser L."/>
            <person name="Markowitz V."/>
            <person name="Cheng J.-F."/>
            <person name="Hugenholtz P."/>
            <person name="Woyke T."/>
            <person name="Wu D."/>
            <person name="Pukall R."/>
            <person name="Wahrenburg C."/>
            <person name="Brambilla E."/>
            <person name="Klenk H.-P."/>
            <person name="Eisen J.A."/>
        </authorList>
    </citation>
    <scope>NUCLEOTIDE SEQUENCE [LARGE SCALE GENOMIC DNA]</scope>
    <source>
        <strain evidence="4">DSM 13965</strain>
    </source>
</reference>
<feature type="compositionally biased region" description="Low complexity" evidence="2">
    <location>
        <begin position="40"/>
        <end position="51"/>
    </location>
</feature>
<proteinExistence type="predicted"/>
<accession>K6Q012</accession>
<dbReference type="Proteomes" id="UP000005710">
    <property type="component" value="Unassembled WGS sequence"/>
</dbReference>
<reference evidence="4" key="2">
    <citation type="submission" date="2012-10" db="EMBL/GenBank/DDBJ databases">
        <title>Improved high-quality draft of Thermaerobacter subterraneus C21, DSM 13965.</title>
        <authorList>
            <consortium name="DOE Joint Genome Institute"/>
            <person name="Eisen J."/>
            <person name="Huntemann M."/>
            <person name="Wei C.-L."/>
            <person name="Han J."/>
            <person name="Detter J.C."/>
            <person name="Han C."/>
            <person name="Tapia R."/>
            <person name="Chen A."/>
            <person name="Kyrpides N."/>
            <person name="Mavromatis K."/>
            <person name="Markowitz V."/>
            <person name="Szeto E."/>
            <person name="Ivanova N."/>
            <person name="Mikhailova N."/>
            <person name="Ovchinnikova G."/>
            <person name="Pagani I."/>
            <person name="Pati A."/>
            <person name="Goodwin L."/>
            <person name="Nordberg H.P."/>
            <person name="Cantor M.N."/>
            <person name="Hua S.X."/>
            <person name="Woyke T."/>
            <person name="Eisen J."/>
            <person name="Klenk H.-P."/>
        </authorList>
    </citation>
    <scope>NUCLEOTIDE SEQUENCE [LARGE SCALE GENOMIC DNA]</scope>
    <source>
        <strain evidence="4">DSM 13965</strain>
    </source>
</reference>
<dbReference type="InterPro" id="IPR016047">
    <property type="entry name" value="M23ase_b-sheet_dom"/>
</dbReference>
<dbReference type="SUPFAM" id="SSF51261">
    <property type="entry name" value="Duplicated hybrid motif"/>
    <property type="match status" value="1"/>
</dbReference>
<dbReference type="AlphaFoldDB" id="K6Q012"/>
<dbReference type="CDD" id="cd12797">
    <property type="entry name" value="M23_peptidase"/>
    <property type="match status" value="1"/>
</dbReference>
<dbReference type="PANTHER" id="PTHR21666:SF289">
    <property type="entry name" value="L-ALA--D-GLU ENDOPEPTIDASE"/>
    <property type="match status" value="1"/>
</dbReference>
<evidence type="ECO:0000259" key="3">
    <source>
        <dbReference type="Pfam" id="PF01551"/>
    </source>
</evidence>
<evidence type="ECO:0000313" key="5">
    <source>
        <dbReference type="Proteomes" id="UP000005710"/>
    </source>
</evidence>
<comment type="caution">
    <text evidence="4">The sequence shown here is derived from an EMBL/GenBank/DDBJ whole genome shotgun (WGS) entry which is preliminary data.</text>
</comment>
<protein>
    <submittedName>
        <fullName evidence="4">Metalloendopeptidase-like membrane protein</fullName>
    </submittedName>
</protein>
<evidence type="ECO:0000256" key="1">
    <source>
        <dbReference type="ARBA" id="ARBA00022729"/>
    </source>
</evidence>
<dbReference type="STRING" id="867903.ThesuDRAFT_02143"/>
<keyword evidence="5" id="KW-1185">Reference proteome</keyword>
<feature type="region of interest" description="Disordered" evidence="2">
    <location>
        <begin position="1"/>
        <end position="104"/>
    </location>
</feature>
<feature type="domain" description="M23ase beta-sheet core" evidence="3">
    <location>
        <begin position="157"/>
        <end position="257"/>
    </location>
</feature>
<keyword evidence="1" id="KW-0732">Signal</keyword>
<dbReference type="InterPro" id="IPR050570">
    <property type="entry name" value="Cell_wall_metabolism_enzyme"/>
</dbReference>
<evidence type="ECO:0000313" key="4">
    <source>
        <dbReference type="EMBL" id="EKP94408.1"/>
    </source>
</evidence>
<evidence type="ECO:0000256" key="2">
    <source>
        <dbReference type="SAM" id="MobiDB-lite"/>
    </source>
</evidence>